<gene>
    <name evidence="2" type="ORF">SAMN05216270_104157</name>
</gene>
<evidence type="ECO:0000256" key="1">
    <source>
        <dbReference type="SAM" id="MobiDB-lite"/>
    </source>
</evidence>
<name>A0A1G6V397_9ACTN</name>
<dbReference type="RefSeq" id="WP_091032108.1">
    <property type="nucleotide sequence ID" value="NZ_FNAD01000004.1"/>
</dbReference>
<keyword evidence="3" id="KW-1185">Reference proteome</keyword>
<dbReference type="OrthoDB" id="3207839at2"/>
<evidence type="ECO:0008006" key="4">
    <source>
        <dbReference type="Google" id="ProtNLM"/>
    </source>
</evidence>
<reference evidence="3" key="1">
    <citation type="submission" date="2016-10" db="EMBL/GenBank/DDBJ databases">
        <authorList>
            <person name="Varghese N."/>
            <person name="Submissions S."/>
        </authorList>
    </citation>
    <scope>NUCLEOTIDE SEQUENCE [LARGE SCALE GENOMIC DNA]</scope>
    <source>
        <strain evidence="3">CGMCC 4.3516</strain>
    </source>
</reference>
<protein>
    <recommendedName>
        <fullName evidence="4">DUF4351 domain-containing protein</fullName>
    </recommendedName>
</protein>
<dbReference type="STRING" id="58114.SAMN05216270_104157"/>
<sequence length="320" mass="35269">MARDGLTPQHEAILEVARMNPADTLELLRIAGIHYDPKELTDARTDSENANRRFPRERRIDLVARLVMDGGPILVPIEAHRRNNQNPAKLVAKARRKWAADVAVLFEDYHCPVIMLVISDCDEVAAEARQPIELGPGSRVVPVSIGPAQVRVITDPVAPDANPGTAMLSAIFHGNGPDRVAVLNALDQVLATIDKEEAGRRVGVVFTALNEESAKVLEAIMTTTKFEYHSEWTDGLRKEGREQGREQGREEGQLKQARKSLLAVLKRRSMPVTSETQKFVESSGDLDQLQAWLVAAATADSLDEVFGVDPDVQQMLYGDN</sequence>
<feature type="region of interest" description="Disordered" evidence="1">
    <location>
        <begin position="236"/>
        <end position="256"/>
    </location>
</feature>
<dbReference type="AlphaFoldDB" id="A0A1G6V397"/>
<accession>A0A1G6V397</accession>
<dbReference type="PANTHER" id="PTHR34613">
    <property type="entry name" value="SLL0800 PROTEIN"/>
    <property type="match status" value="1"/>
</dbReference>
<proteinExistence type="predicted"/>
<evidence type="ECO:0000313" key="2">
    <source>
        <dbReference type="EMBL" id="SDD47406.1"/>
    </source>
</evidence>
<organism evidence="2 3">
    <name type="scientific">Glycomyces harbinensis</name>
    <dbReference type="NCBI Taxonomy" id="58114"/>
    <lineage>
        <taxon>Bacteria</taxon>
        <taxon>Bacillati</taxon>
        <taxon>Actinomycetota</taxon>
        <taxon>Actinomycetes</taxon>
        <taxon>Glycomycetales</taxon>
        <taxon>Glycomycetaceae</taxon>
        <taxon>Glycomyces</taxon>
    </lineage>
</organism>
<dbReference type="Proteomes" id="UP000198949">
    <property type="component" value="Unassembled WGS sequence"/>
</dbReference>
<dbReference type="PANTHER" id="PTHR34613:SF1">
    <property type="entry name" value="SLL6017 PROTEIN"/>
    <property type="match status" value="1"/>
</dbReference>
<dbReference type="EMBL" id="FNAD01000004">
    <property type="protein sequence ID" value="SDD47406.1"/>
    <property type="molecule type" value="Genomic_DNA"/>
</dbReference>
<feature type="compositionally biased region" description="Basic and acidic residues" evidence="1">
    <location>
        <begin position="236"/>
        <end position="253"/>
    </location>
</feature>
<evidence type="ECO:0000313" key="3">
    <source>
        <dbReference type="Proteomes" id="UP000198949"/>
    </source>
</evidence>